<evidence type="ECO:0000256" key="5">
    <source>
        <dbReference type="SAM" id="MobiDB-lite"/>
    </source>
</evidence>
<accession>A0A7K6KSQ8</accession>
<reference evidence="7 8" key="1">
    <citation type="submission" date="2019-09" db="EMBL/GenBank/DDBJ databases">
        <title>Bird 10,000 Genomes (B10K) Project - Family phase.</title>
        <authorList>
            <person name="Zhang G."/>
        </authorList>
    </citation>
    <scope>NUCLEOTIDE SEQUENCE [LARGE SCALE GENOMIC DNA]</scope>
    <source>
        <strain evidence="7">B10K-DU-029-42</strain>
        <tissue evidence="7">Muscle</tissue>
    </source>
</reference>
<feature type="non-terminal residue" evidence="7">
    <location>
        <position position="88"/>
    </location>
</feature>
<evidence type="ECO:0000259" key="6">
    <source>
        <dbReference type="Pfam" id="PF00447"/>
    </source>
</evidence>
<feature type="region of interest" description="Disordered" evidence="5">
    <location>
        <begin position="65"/>
        <end position="88"/>
    </location>
</feature>
<feature type="non-terminal residue" evidence="7">
    <location>
        <position position="1"/>
    </location>
</feature>
<comment type="caution">
    <text evidence="7">The sequence shown here is derived from an EMBL/GenBank/DDBJ whole genome shotgun (WGS) entry which is preliminary data.</text>
</comment>
<name>A0A7K6KSQ8_9PASE</name>
<dbReference type="GO" id="GO:0043565">
    <property type="term" value="F:sequence-specific DNA binding"/>
    <property type="evidence" value="ECO:0007669"/>
    <property type="project" value="InterPro"/>
</dbReference>
<evidence type="ECO:0000313" key="7">
    <source>
        <dbReference type="EMBL" id="NWW14753.1"/>
    </source>
</evidence>
<dbReference type="Proteomes" id="UP000542358">
    <property type="component" value="Unassembled WGS sequence"/>
</dbReference>
<keyword evidence="3" id="KW-0238">DNA-binding</keyword>
<dbReference type="PANTHER" id="PTHR10015:SF427">
    <property type="entry name" value="HEAT SHOCK FACTOR PROTEIN"/>
    <property type="match status" value="1"/>
</dbReference>
<proteinExistence type="inferred from homology"/>
<dbReference type="GO" id="GO:0003700">
    <property type="term" value="F:DNA-binding transcription factor activity"/>
    <property type="evidence" value="ECO:0007669"/>
    <property type="project" value="InterPro"/>
</dbReference>
<comment type="subcellular location">
    <subcellularLocation>
        <location evidence="1">Nucleus</location>
    </subcellularLocation>
</comment>
<evidence type="ECO:0000256" key="4">
    <source>
        <dbReference type="ARBA" id="ARBA00023242"/>
    </source>
</evidence>
<dbReference type="AlphaFoldDB" id="A0A7K6KSQ8"/>
<evidence type="ECO:0000256" key="2">
    <source>
        <dbReference type="ARBA" id="ARBA00006403"/>
    </source>
</evidence>
<keyword evidence="4" id="KW-0539">Nucleus</keyword>
<organism evidence="7 8">
    <name type="scientific">Oreocharis arfaki</name>
    <name type="common">tit berrypecker</name>
    <dbReference type="NCBI Taxonomy" id="979223"/>
    <lineage>
        <taxon>Eukaryota</taxon>
        <taxon>Metazoa</taxon>
        <taxon>Chordata</taxon>
        <taxon>Craniata</taxon>
        <taxon>Vertebrata</taxon>
        <taxon>Euteleostomi</taxon>
        <taxon>Archelosauria</taxon>
        <taxon>Archosauria</taxon>
        <taxon>Dinosauria</taxon>
        <taxon>Saurischia</taxon>
        <taxon>Theropoda</taxon>
        <taxon>Coelurosauria</taxon>
        <taxon>Aves</taxon>
        <taxon>Neognathae</taxon>
        <taxon>Neoaves</taxon>
        <taxon>Telluraves</taxon>
        <taxon>Australaves</taxon>
        <taxon>Passeriformes</taxon>
        <taxon>Passeroidea</taxon>
        <taxon>Paramythiidae</taxon>
        <taxon>Oreocharis</taxon>
    </lineage>
</organism>
<comment type="similarity">
    <text evidence="2">Belongs to the HSF family.</text>
</comment>
<dbReference type="Pfam" id="PF00447">
    <property type="entry name" value="HSF_DNA-bind"/>
    <property type="match status" value="1"/>
</dbReference>
<evidence type="ECO:0000256" key="3">
    <source>
        <dbReference type="ARBA" id="ARBA00023125"/>
    </source>
</evidence>
<dbReference type="Gene3D" id="1.10.10.10">
    <property type="entry name" value="Winged helix-like DNA-binding domain superfamily/Winged helix DNA-binding domain"/>
    <property type="match status" value="1"/>
</dbReference>
<dbReference type="SUPFAM" id="SSF46785">
    <property type="entry name" value="Winged helix' DNA-binding domain"/>
    <property type="match status" value="1"/>
</dbReference>
<keyword evidence="8" id="KW-1185">Reference proteome</keyword>
<evidence type="ECO:0000256" key="1">
    <source>
        <dbReference type="ARBA" id="ARBA00004123"/>
    </source>
</evidence>
<feature type="domain" description="HSF-type DNA-binding" evidence="6">
    <location>
        <begin position="4"/>
        <end position="64"/>
    </location>
</feature>
<dbReference type="InterPro" id="IPR000232">
    <property type="entry name" value="HSF_DNA-bd"/>
</dbReference>
<dbReference type="GO" id="GO:0005634">
    <property type="term" value="C:nucleus"/>
    <property type="evidence" value="ECO:0007669"/>
    <property type="project" value="UniProtKB-SubCell"/>
</dbReference>
<evidence type="ECO:0000313" key="8">
    <source>
        <dbReference type="Proteomes" id="UP000542358"/>
    </source>
</evidence>
<dbReference type="EMBL" id="VZRR01016561">
    <property type="protein sequence ID" value="NWW14753.1"/>
    <property type="molecule type" value="Genomic_DNA"/>
</dbReference>
<protein>
    <submittedName>
        <fullName evidence="7">HSF5 protein</fullName>
    </submittedName>
</protein>
<gene>
    <name evidence="7" type="primary">Hsf5_1</name>
    <name evidence="7" type="ORF">OREARF_R10177</name>
</gene>
<dbReference type="InterPro" id="IPR036390">
    <property type="entry name" value="WH_DNA-bd_sf"/>
</dbReference>
<sequence length="88" mass="10299">GPAPRTFRATRFLSFVRQLNRYGFYKVPGWIGAAVAGDAGAWLHYRNPRFRRDRPDLLFRIKRRTRANRHRLPAGPEGRRRPPCGLQQ</sequence>
<dbReference type="InterPro" id="IPR036388">
    <property type="entry name" value="WH-like_DNA-bd_sf"/>
</dbReference>
<dbReference type="PANTHER" id="PTHR10015">
    <property type="entry name" value="HEAT SHOCK TRANSCRIPTION FACTOR"/>
    <property type="match status" value="1"/>
</dbReference>